<dbReference type="AlphaFoldDB" id="A0A438N9T7"/>
<accession>A0A438N9T7</accession>
<feature type="transmembrane region" description="Helical" evidence="6">
    <location>
        <begin position="202"/>
        <end position="223"/>
    </location>
</feature>
<dbReference type="PANTHER" id="PTHR43791:SF52">
    <property type="entry name" value="TRANSPORTER, PUTATIVE (AFU_ORTHOLOGUE AFUA_1G11820)-RELATED"/>
    <property type="match status" value="1"/>
</dbReference>
<dbReference type="GO" id="GO:0022857">
    <property type="term" value="F:transmembrane transporter activity"/>
    <property type="evidence" value="ECO:0007669"/>
    <property type="project" value="InterPro"/>
</dbReference>
<comment type="subcellular location">
    <subcellularLocation>
        <location evidence="1">Membrane</location>
        <topology evidence="1">Multi-pass membrane protein</topology>
    </subcellularLocation>
</comment>
<keyword evidence="4 6" id="KW-1133">Transmembrane helix</keyword>
<dbReference type="InterPro" id="IPR036259">
    <property type="entry name" value="MFS_trans_sf"/>
</dbReference>
<evidence type="ECO:0000256" key="2">
    <source>
        <dbReference type="ARBA" id="ARBA00022448"/>
    </source>
</evidence>
<dbReference type="Proteomes" id="UP000288859">
    <property type="component" value="Unassembled WGS sequence"/>
</dbReference>
<keyword evidence="3 6" id="KW-0812">Transmembrane</keyword>
<dbReference type="PROSITE" id="PS50850">
    <property type="entry name" value="MFS"/>
    <property type="match status" value="1"/>
</dbReference>
<feature type="transmembrane region" description="Helical" evidence="6">
    <location>
        <begin position="458"/>
        <end position="485"/>
    </location>
</feature>
<organism evidence="8 9">
    <name type="scientific">Exophiala mesophila</name>
    <name type="common">Black yeast-like fungus</name>
    <dbReference type="NCBI Taxonomy" id="212818"/>
    <lineage>
        <taxon>Eukaryota</taxon>
        <taxon>Fungi</taxon>
        <taxon>Dikarya</taxon>
        <taxon>Ascomycota</taxon>
        <taxon>Pezizomycotina</taxon>
        <taxon>Eurotiomycetes</taxon>
        <taxon>Chaetothyriomycetidae</taxon>
        <taxon>Chaetothyriales</taxon>
        <taxon>Herpotrichiellaceae</taxon>
        <taxon>Exophiala</taxon>
    </lineage>
</organism>
<dbReference type="OrthoDB" id="2985014at2759"/>
<feature type="transmembrane region" description="Helical" evidence="6">
    <location>
        <begin position="48"/>
        <end position="68"/>
    </location>
</feature>
<evidence type="ECO:0000313" key="8">
    <source>
        <dbReference type="EMBL" id="RVX72539.1"/>
    </source>
</evidence>
<feature type="transmembrane region" description="Helical" evidence="6">
    <location>
        <begin position="88"/>
        <end position="109"/>
    </location>
</feature>
<evidence type="ECO:0000256" key="3">
    <source>
        <dbReference type="ARBA" id="ARBA00022692"/>
    </source>
</evidence>
<dbReference type="Pfam" id="PF07690">
    <property type="entry name" value="MFS_1"/>
    <property type="match status" value="1"/>
</dbReference>
<dbReference type="InterPro" id="IPR020846">
    <property type="entry name" value="MFS_dom"/>
</dbReference>
<name>A0A438N9T7_EXOME</name>
<feature type="transmembrane region" description="Helical" evidence="6">
    <location>
        <begin position="369"/>
        <end position="390"/>
    </location>
</feature>
<feature type="transmembrane region" description="Helical" evidence="6">
    <location>
        <begin position="129"/>
        <end position="146"/>
    </location>
</feature>
<evidence type="ECO:0000313" key="9">
    <source>
        <dbReference type="Proteomes" id="UP000288859"/>
    </source>
</evidence>
<dbReference type="EMBL" id="NAJM01000012">
    <property type="protein sequence ID" value="RVX72539.1"/>
    <property type="molecule type" value="Genomic_DNA"/>
</dbReference>
<dbReference type="SUPFAM" id="SSF103473">
    <property type="entry name" value="MFS general substrate transporter"/>
    <property type="match status" value="1"/>
</dbReference>
<proteinExistence type="predicted"/>
<dbReference type="VEuPathDB" id="FungiDB:PV10_08195"/>
<evidence type="ECO:0000259" key="7">
    <source>
        <dbReference type="PROSITE" id="PS50850"/>
    </source>
</evidence>
<reference evidence="8 9" key="1">
    <citation type="submission" date="2017-03" db="EMBL/GenBank/DDBJ databases">
        <title>Genomes of endolithic fungi from Antarctica.</title>
        <authorList>
            <person name="Coleine C."/>
            <person name="Masonjones S."/>
            <person name="Stajich J.E."/>
        </authorList>
    </citation>
    <scope>NUCLEOTIDE SEQUENCE [LARGE SCALE GENOMIC DNA]</scope>
    <source>
        <strain evidence="8 9">CCFEE 6314</strain>
    </source>
</reference>
<evidence type="ECO:0000256" key="6">
    <source>
        <dbReference type="SAM" id="Phobius"/>
    </source>
</evidence>
<feature type="domain" description="Major facilitator superfamily (MFS) profile" evidence="7">
    <location>
        <begin position="53"/>
        <end position="489"/>
    </location>
</feature>
<dbReference type="FunFam" id="1.20.1250.20:FF:000013">
    <property type="entry name" value="MFS general substrate transporter"/>
    <property type="match status" value="1"/>
</dbReference>
<feature type="transmembrane region" description="Helical" evidence="6">
    <location>
        <begin position="303"/>
        <end position="323"/>
    </location>
</feature>
<evidence type="ECO:0000256" key="1">
    <source>
        <dbReference type="ARBA" id="ARBA00004141"/>
    </source>
</evidence>
<comment type="caution">
    <text evidence="8">The sequence shown here is derived from an EMBL/GenBank/DDBJ whole genome shotgun (WGS) entry which is preliminary data.</text>
</comment>
<evidence type="ECO:0000256" key="5">
    <source>
        <dbReference type="ARBA" id="ARBA00023136"/>
    </source>
</evidence>
<dbReference type="Gene3D" id="1.20.1250.20">
    <property type="entry name" value="MFS general substrate transporter like domains"/>
    <property type="match status" value="2"/>
</dbReference>
<dbReference type="InterPro" id="IPR011701">
    <property type="entry name" value="MFS"/>
</dbReference>
<feature type="transmembrane region" description="Helical" evidence="6">
    <location>
        <begin position="166"/>
        <end position="190"/>
    </location>
</feature>
<feature type="transmembrane region" description="Helical" evidence="6">
    <location>
        <begin position="396"/>
        <end position="419"/>
    </location>
</feature>
<feature type="transmembrane region" description="Helical" evidence="6">
    <location>
        <begin position="235"/>
        <end position="257"/>
    </location>
</feature>
<dbReference type="GO" id="GO:0016020">
    <property type="term" value="C:membrane"/>
    <property type="evidence" value="ECO:0007669"/>
    <property type="project" value="UniProtKB-SubCell"/>
</dbReference>
<evidence type="ECO:0000256" key="4">
    <source>
        <dbReference type="ARBA" id="ARBA00022989"/>
    </source>
</evidence>
<keyword evidence="5 6" id="KW-0472">Membrane</keyword>
<gene>
    <name evidence="8" type="ORF">B0A52_03729</name>
</gene>
<dbReference type="FunFam" id="1.20.1250.20:FF:000034">
    <property type="entry name" value="MFS general substrate transporter"/>
    <property type="match status" value="1"/>
</dbReference>
<keyword evidence="2" id="KW-0813">Transport</keyword>
<feature type="transmembrane region" description="Helical" evidence="6">
    <location>
        <begin position="343"/>
        <end position="362"/>
    </location>
</feature>
<dbReference type="PANTHER" id="PTHR43791">
    <property type="entry name" value="PERMEASE-RELATED"/>
    <property type="match status" value="1"/>
</dbReference>
<protein>
    <recommendedName>
        <fullName evidence="7">Major facilitator superfamily (MFS) profile domain-containing protein</fullName>
    </recommendedName>
</protein>
<feature type="transmembrane region" description="Helical" evidence="6">
    <location>
        <begin position="431"/>
        <end position="452"/>
    </location>
</feature>
<sequence>MEYKKNDDEMMEVSTAKPIEEVEDDLDAAATITSNREREKKLIRKIDIQLLPILFLMLIAAFLDRINIGNARLFGLEADLNMQGDQFNIALFVFFIPYILCELPANIILKNLKPHIWLATMIVGFGKRYNLLHLSRSTAVTVLLLIRGENIGIVTICQGLTRSFGGLVACRFFIGAFEAGFFPGSLYLISMYYKRYHVQTRLTFYWSAGVYAGGFSGLLAYGIGHMDGVGGYRAWRWIFLLEGAATVLIGILAFLIIPDWPETAKFLKQEERALLLSTLHEDSGPAVMNRLDKKAMKRAFSDWKIYLGFFMSLAWSAAAYSLALFTPTLLNGFGWSPLRTQVMTIPVFVVGGTLSIVIAMLSDYAKHRFWFIIALYLGTLLSIVIMFTGARVSIGVRYMAVFFLGTCSPTGTSLAVGWINNNMGGHYKRSIGVAIQVGFANLGGIIASNIFLRREAPYFRTAFSVLIGIVCMGICVAVILVLLLVRENRKRDKGERDHRLQLPEDERDNLGDDHPAFRMIY</sequence>